<name>A0A7X9P0Q6_9BACT</name>
<comment type="caution">
    <text evidence="1">The sequence shown here is derived from an EMBL/GenBank/DDBJ whole genome shotgun (WGS) entry which is preliminary data.</text>
</comment>
<dbReference type="AlphaFoldDB" id="A0A7X9P0Q6"/>
<evidence type="ECO:0000313" key="2">
    <source>
        <dbReference type="Proteomes" id="UP000576082"/>
    </source>
</evidence>
<dbReference type="RefSeq" id="WP_169655356.1">
    <property type="nucleotide sequence ID" value="NZ_JABANE010000008.1"/>
</dbReference>
<protein>
    <submittedName>
        <fullName evidence="1">DUF2528 family protein</fullName>
    </submittedName>
</protein>
<keyword evidence="2" id="KW-1185">Reference proteome</keyword>
<organism evidence="1 2">
    <name type="scientific">Flammeovirga aprica JL-4</name>
    <dbReference type="NCBI Taxonomy" id="694437"/>
    <lineage>
        <taxon>Bacteria</taxon>
        <taxon>Pseudomonadati</taxon>
        <taxon>Bacteroidota</taxon>
        <taxon>Cytophagia</taxon>
        <taxon>Cytophagales</taxon>
        <taxon>Flammeovirgaceae</taxon>
        <taxon>Flammeovirga</taxon>
    </lineage>
</organism>
<dbReference type="EMBL" id="JABANE010000008">
    <property type="protein sequence ID" value="NME67190.1"/>
    <property type="molecule type" value="Genomic_DNA"/>
</dbReference>
<dbReference type="Proteomes" id="UP000576082">
    <property type="component" value="Unassembled WGS sequence"/>
</dbReference>
<gene>
    <name evidence="1" type="ORF">HHU12_04345</name>
</gene>
<reference evidence="1 2" key="1">
    <citation type="submission" date="2020-04" db="EMBL/GenBank/DDBJ databases">
        <title>Flammeovirga sp. SR4, a novel species isolated from seawater.</title>
        <authorList>
            <person name="Wang X."/>
        </authorList>
    </citation>
    <scope>NUCLEOTIDE SEQUENCE [LARGE SCALE GENOMIC DNA]</scope>
    <source>
        <strain evidence="1 2">ATCC 23126</strain>
    </source>
</reference>
<evidence type="ECO:0000313" key="1">
    <source>
        <dbReference type="EMBL" id="NME67190.1"/>
    </source>
</evidence>
<sequence>MKKKYELQYGVFEASATFIIDTSKFTNELAQSVLEFFTWDYDKEADPIDEAVKKYALKAIVLASFEHYDYLQGVINEFEEIEGFAPVDGSYGITLLKVDRIEIEDSQLSIISKQDI</sequence>
<proteinExistence type="predicted"/>
<accession>A0A7X9P0Q6</accession>